<dbReference type="Proteomes" id="UP000887540">
    <property type="component" value="Unplaced"/>
</dbReference>
<reference evidence="2" key="1">
    <citation type="submission" date="2022-11" db="UniProtKB">
        <authorList>
            <consortium name="WormBaseParasite"/>
        </authorList>
    </citation>
    <scope>IDENTIFICATION</scope>
</reference>
<accession>A0A914D3T2</accession>
<dbReference type="AlphaFoldDB" id="A0A914D3T2"/>
<proteinExistence type="predicted"/>
<protein>
    <submittedName>
        <fullName evidence="2">Uncharacterized protein</fullName>
    </submittedName>
</protein>
<sequence>MLLSEFIEGQQNEVTLTALDNLKHDEFVALLKVICPLHEKLQNVLFENLLNFQMYCGNCEYESVKCLGIKRLMLI</sequence>
<organism evidence="1 2">
    <name type="scientific">Acrobeloides nanus</name>
    <dbReference type="NCBI Taxonomy" id="290746"/>
    <lineage>
        <taxon>Eukaryota</taxon>
        <taxon>Metazoa</taxon>
        <taxon>Ecdysozoa</taxon>
        <taxon>Nematoda</taxon>
        <taxon>Chromadorea</taxon>
        <taxon>Rhabditida</taxon>
        <taxon>Tylenchina</taxon>
        <taxon>Cephalobomorpha</taxon>
        <taxon>Cephaloboidea</taxon>
        <taxon>Cephalobidae</taxon>
        <taxon>Acrobeloides</taxon>
    </lineage>
</organism>
<evidence type="ECO:0000313" key="2">
    <source>
        <dbReference type="WBParaSite" id="ACRNAN_scaffold1842.g31459.t1"/>
    </source>
</evidence>
<name>A0A914D3T2_9BILA</name>
<keyword evidence="1" id="KW-1185">Reference proteome</keyword>
<dbReference type="WBParaSite" id="ACRNAN_scaffold1842.g31459.t1">
    <property type="protein sequence ID" value="ACRNAN_scaffold1842.g31459.t1"/>
    <property type="gene ID" value="ACRNAN_scaffold1842.g31459"/>
</dbReference>
<evidence type="ECO:0000313" key="1">
    <source>
        <dbReference type="Proteomes" id="UP000887540"/>
    </source>
</evidence>